<comment type="similarity">
    <text evidence="1">Belongs to the LysR transcriptional regulatory family.</text>
</comment>
<evidence type="ECO:0000313" key="6">
    <source>
        <dbReference type="EMBL" id="OXM83409.1"/>
    </source>
</evidence>
<reference evidence="6 7" key="1">
    <citation type="submission" date="2017-07" db="EMBL/GenBank/DDBJ databases">
        <title>Genome sequencing and assembly of Paenibacillus rigui.</title>
        <authorList>
            <person name="Mayilraj S."/>
        </authorList>
    </citation>
    <scope>NUCLEOTIDE SEQUENCE [LARGE SCALE GENOMIC DNA]</scope>
    <source>
        <strain evidence="6 7">JCM 16352</strain>
    </source>
</reference>
<dbReference type="PANTHER" id="PTHR30346">
    <property type="entry name" value="TRANSCRIPTIONAL DUAL REGULATOR HCAR-RELATED"/>
    <property type="match status" value="1"/>
</dbReference>
<evidence type="ECO:0000256" key="3">
    <source>
        <dbReference type="ARBA" id="ARBA00023125"/>
    </source>
</evidence>
<dbReference type="SUPFAM" id="SSF46785">
    <property type="entry name" value="Winged helix' DNA-binding domain"/>
    <property type="match status" value="1"/>
</dbReference>
<dbReference type="Gene3D" id="3.40.190.10">
    <property type="entry name" value="Periplasmic binding protein-like II"/>
    <property type="match status" value="2"/>
</dbReference>
<dbReference type="GO" id="GO:0003700">
    <property type="term" value="F:DNA-binding transcription factor activity"/>
    <property type="evidence" value="ECO:0007669"/>
    <property type="project" value="InterPro"/>
</dbReference>
<dbReference type="InterPro" id="IPR000847">
    <property type="entry name" value="LysR_HTH_N"/>
</dbReference>
<dbReference type="PROSITE" id="PS50931">
    <property type="entry name" value="HTH_LYSR"/>
    <property type="match status" value="1"/>
</dbReference>
<keyword evidence="3" id="KW-0238">DNA-binding</keyword>
<organism evidence="6 7">
    <name type="scientific">Paenibacillus rigui</name>
    <dbReference type="NCBI Taxonomy" id="554312"/>
    <lineage>
        <taxon>Bacteria</taxon>
        <taxon>Bacillati</taxon>
        <taxon>Bacillota</taxon>
        <taxon>Bacilli</taxon>
        <taxon>Bacillales</taxon>
        <taxon>Paenibacillaceae</taxon>
        <taxon>Paenibacillus</taxon>
    </lineage>
</organism>
<comment type="caution">
    <text evidence="6">The sequence shown here is derived from an EMBL/GenBank/DDBJ whole genome shotgun (WGS) entry which is preliminary data.</text>
</comment>
<sequence>MNIDFIEGFLETVRHKSIAKASEQLCISHPALSKQIRAVESYYNVTLFKRSSTGVELTEAGKLLYERILPVYTEWNAIRSELSGRASQTFTIGSLPSLAAHDLPRIVNRMSREQLDVKVMVRSTSHELHEQLRLGAIDGALLECEPGWTEYTSLWSMELYEEPYYAVVYPNHPMAVRSSVSINDLANEQLVVNPPNCSIRKRITALMAAHGFIPKIRMEVNFGDFLTNYVAMGAGITILPQIAVARLQGPELRCIPIDDAGAKRTICLAARTSRIGKRLLPFFKQG</sequence>
<evidence type="ECO:0000259" key="5">
    <source>
        <dbReference type="PROSITE" id="PS50931"/>
    </source>
</evidence>
<accession>A0A229UKH4</accession>
<name>A0A229UKH4_9BACL</name>
<evidence type="ECO:0000256" key="1">
    <source>
        <dbReference type="ARBA" id="ARBA00009437"/>
    </source>
</evidence>
<evidence type="ECO:0000256" key="4">
    <source>
        <dbReference type="ARBA" id="ARBA00023163"/>
    </source>
</evidence>
<gene>
    <name evidence="6" type="ORF">CF651_25700</name>
</gene>
<dbReference type="PANTHER" id="PTHR30346:SF0">
    <property type="entry name" value="HCA OPERON TRANSCRIPTIONAL ACTIVATOR HCAR"/>
    <property type="match status" value="1"/>
</dbReference>
<keyword evidence="2" id="KW-0805">Transcription regulation</keyword>
<dbReference type="SUPFAM" id="SSF53850">
    <property type="entry name" value="Periplasmic binding protein-like II"/>
    <property type="match status" value="1"/>
</dbReference>
<dbReference type="InterPro" id="IPR036390">
    <property type="entry name" value="WH_DNA-bd_sf"/>
</dbReference>
<dbReference type="Pfam" id="PF03466">
    <property type="entry name" value="LysR_substrate"/>
    <property type="match status" value="1"/>
</dbReference>
<dbReference type="Gene3D" id="1.10.10.10">
    <property type="entry name" value="Winged helix-like DNA-binding domain superfamily/Winged helix DNA-binding domain"/>
    <property type="match status" value="1"/>
</dbReference>
<feature type="domain" description="HTH lysR-type" evidence="5">
    <location>
        <begin position="1"/>
        <end position="58"/>
    </location>
</feature>
<dbReference type="InterPro" id="IPR036388">
    <property type="entry name" value="WH-like_DNA-bd_sf"/>
</dbReference>
<dbReference type="GO" id="GO:0032993">
    <property type="term" value="C:protein-DNA complex"/>
    <property type="evidence" value="ECO:0007669"/>
    <property type="project" value="TreeGrafter"/>
</dbReference>
<dbReference type="OrthoDB" id="9803735at2"/>
<proteinExistence type="inferred from homology"/>
<evidence type="ECO:0000313" key="7">
    <source>
        <dbReference type="Proteomes" id="UP000215509"/>
    </source>
</evidence>
<dbReference type="Pfam" id="PF00126">
    <property type="entry name" value="HTH_1"/>
    <property type="match status" value="1"/>
</dbReference>
<keyword evidence="7" id="KW-1185">Reference proteome</keyword>
<dbReference type="InterPro" id="IPR005119">
    <property type="entry name" value="LysR_subst-bd"/>
</dbReference>
<dbReference type="GO" id="GO:0003677">
    <property type="term" value="F:DNA binding"/>
    <property type="evidence" value="ECO:0007669"/>
    <property type="project" value="UniProtKB-KW"/>
</dbReference>
<evidence type="ECO:0000256" key="2">
    <source>
        <dbReference type="ARBA" id="ARBA00023015"/>
    </source>
</evidence>
<keyword evidence="4" id="KW-0804">Transcription</keyword>
<protein>
    <submittedName>
        <fullName evidence="6">LysR family transcriptional regulator</fullName>
    </submittedName>
</protein>
<dbReference type="RefSeq" id="WP_094017735.1">
    <property type="nucleotide sequence ID" value="NZ_NMQW01000047.1"/>
</dbReference>
<dbReference type="CDD" id="cd05466">
    <property type="entry name" value="PBP2_LTTR_substrate"/>
    <property type="match status" value="1"/>
</dbReference>
<dbReference type="Proteomes" id="UP000215509">
    <property type="component" value="Unassembled WGS sequence"/>
</dbReference>
<dbReference type="AlphaFoldDB" id="A0A229UKH4"/>
<dbReference type="EMBL" id="NMQW01000047">
    <property type="protein sequence ID" value="OXM83409.1"/>
    <property type="molecule type" value="Genomic_DNA"/>
</dbReference>